<dbReference type="EMBL" id="VSSS01000057">
    <property type="protein sequence ID" value="TYL89868.1"/>
    <property type="molecule type" value="Genomic_DNA"/>
</dbReference>
<dbReference type="RefSeq" id="WP_148776563.1">
    <property type="nucleotide sequence ID" value="NZ_VSSS01000057.1"/>
</dbReference>
<dbReference type="Pfam" id="PF14331">
    <property type="entry name" value="IcmF-related_N"/>
    <property type="match status" value="1"/>
</dbReference>
<protein>
    <submittedName>
        <fullName evidence="6">Type VI secretion system membrane subunit TssM</fullName>
    </submittedName>
</protein>
<dbReference type="OrthoDB" id="9758229at2"/>
<feature type="region of interest" description="Disordered" evidence="1">
    <location>
        <begin position="1058"/>
        <end position="1112"/>
    </location>
</feature>
<evidence type="ECO:0000259" key="4">
    <source>
        <dbReference type="Pfam" id="PF06761"/>
    </source>
</evidence>
<sequence length="1181" mass="129357">MLAKDIIRIILYGVGLSSLGCVIYFAGPFIAFGDWHPLENHIIRQIAILLLTTAAAGIGGFSYFKRRKNAEKIADGISASDQPVSDEPVLKERMKDALATLKTASGNKSGYLYDLPWYVIIGPPGAGKTTALVNSGLKFPLARGATPAAIAGVGGTRYCDWWFTEEAVLIDTAGRYTTQDSNSKADKESWLAFLDILKKSRSRQPINGVLVAISVEDVLTLPKQELALHADAVRMRLLELHQRLKVSFPVYALFTKTDLVAGFTEYFAYLGEAGRRQVWGATFQTADKTQNLVGQIPVEFDRLLERLSEETLDRLQDEPTPQHRVQLFGFPAQMARLKPQIHDFLNQIFEPTRYHVNANLRGFYFTSGTQQGTPIDQLIGSLARTFGAEEVGSGSYSGTGKSYFLADLISKVIIGEADWVSTDRAAVRRALIIKTAALSLIGLVSIGLIAAWLTSYKRNSDLIEQSLQADNEYAAAGAPLIKQTLIDDHDLDKVLPLLYRLRNAPAGYGLRNEAVPLSARYGLSQHERLLSPSKAAYHAALERMFRPRLLYRLEEQLNARINEPAFVYEALKVYLMLGGLQSPDRELIRSWMQRDWQDNLYPGATNAEGRRLLDENLTAMFDLETEQPPLVQLDGRLIKQAQNSLARLSVSQRAYEFLKSEARSSTAGDWIAARRGGPDMAVVFETTAGQPLDAVRVPQFFTYNGFQQNFVAKLPGLSERMKKERWVLGDAGQQSAIDQQYDNLAGDLLNIYSNEFVTTWRTALGSLRLKKLLADKPKYEVLRALSAPTSPMRQILESVRDETMLTKERPKPANAAAPAAAAPAPALFTNAQDGPPGATIEAQFKPYHAVLEGDSTHRPIDSTIANLNDIAQNLTLMIENPQLTAQATASLQTQVAALRNNASRMPSPFSDMLRAAAAEFEGNIAASTAGQILQTLRDQVTPVCQQTVTNRYPFVRGSNQEVPLADFAKVFSPNGVMDKFFTQYLAPYADTSKSDWAWRKESPVGRSFSPDTLKQFQNAAYIRDAFFQTGGSVPAVSFAIRPPGASGPGVTVKTEIGGTTIASPTTPGSPTASSMFGGAQPPPPPPQSQSNPPTTVLWPGPSPRTAISVSNDTGAPSILERIGPWSLFRMLEAGSLAVKAESASATFIVAGRELNYQISTGSLRNPLNLSVLREFRCPTGI</sequence>
<gene>
    <name evidence="6" type="primary">tssM</name>
    <name evidence="6" type="ORF">FXB40_33520</name>
</gene>
<feature type="transmembrane region" description="Helical" evidence="2">
    <location>
        <begin position="42"/>
        <end position="64"/>
    </location>
</feature>
<accession>A0A5D3KBG6</accession>
<dbReference type="InterPro" id="IPR009612">
    <property type="entry name" value="IcmF-rel"/>
</dbReference>
<dbReference type="InterPro" id="IPR025743">
    <property type="entry name" value="TssM1_N"/>
</dbReference>
<dbReference type="InterPro" id="IPR053156">
    <property type="entry name" value="T6SS_TssM-like"/>
</dbReference>
<evidence type="ECO:0000256" key="2">
    <source>
        <dbReference type="SAM" id="Phobius"/>
    </source>
</evidence>
<dbReference type="Pfam" id="PF06744">
    <property type="entry name" value="IcmF_C"/>
    <property type="match status" value="1"/>
</dbReference>
<keyword evidence="7" id="KW-1185">Reference proteome</keyword>
<keyword evidence="2" id="KW-1133">Transmembrane helix</keyword>
<proteinExistence type="predicted"/>
<feature type="transmembrane region" description="Helical" evidence="2">
    <location>
        <begin position="9"/>
        <end position="30"/>
    </location>
</feature>
<dbReference type="PANTHER" id="PTHR36153">
    <property type="entry name" value="INNER MEMBRANE PROTEIN-RELATED"/>
    <property type="match status" value="1"/>
</dbReference>
<evidence type="ECO:0000256" key="1">
    <source>
        <dbReference type="SAM" id="MobiDB-lite"/>
    </source>
</evidence>
<dbReference type="NCBIfam" id="TIGR03348">
    <property type="entry name" value="VI_IcmF"/>
    <property type="match status" value="1"/>
</dbReference>
<dbReference type="PANTHER" id="PTHR36153:SF1">
    <property type="entry name" value="TYPE VI SECRETION SYSTEM COMPONENT TSSM1"/>
    <property type="match status" value="1"/>
</dbReference>
<evidence type="ECO:0000313" key="7">
    <source>
        <dbReference type="Proteomes" id="UP000324758"/>
    </source>
</evidence>
<evidence type="ECO:0000259" key="5">
    <source>
        <dbReference type="Pfam" id="PF14331"/>
    </source>
</evidence>
<feature type="compositionally biased region" description="Low complexity" evidence="1">
    <location>
        <begin position="1058"/>
        <end position="1074"/>
    </location>
</feature>
<dbReference type="CDD" id="cd00882">
    <property type="entry name" value="Ras_like_GTPase"/>
    <property type="match status" value="1"/>
</dbReference>
<dbReference type="Proteomes" id="UP000324758">
    <property type="component" value="Unassembled WGS sequence"/>
</dbReference>
<feature type="domain" description="IcmF-related" evidence="4">
    <location>
        <begin position="495"/>
        <end position="803"/>
    </location>
</feature>
<dbReference type="SUPFAM" id="SSF52540">
    <property type="entry name" value="P-loop containing nucleoside triphosphate hydrolases"/>
    <property type="match status" value="1"/>
</dbReference>
<dbReference type="PROSITE" id="PS51257">
    <property type="entry name" value="PROKAR_LIPOPROTEIN"/>
    <property type="match status" value="1"/>
</dbReference>
<dbReference type="InterPro" id="IPR017731">
    <property type="entry name" value="TssM1-like"/>
</dbReference>
<feature type="domain" description="Type VI secretion system IcmF C-terminal" evidence="3">
    <location>
        <begin position="1038"/>
        <end position="1162"/>
    </location>
</feature>
<organism evidence="6 7">
    <name type="scientific">Bradyrhizobium rifense</name>
    <dbReference type="NCBI Taxonomy" id="515499"/>
    <lineage>
        <taxon>Bacteria</taxon>
        <taxon>Pseudomonadati</taxon>
        <taxon>Pseudomonadota</taxon>
        <taxon>Alphaproteobacteria</taxon>
        <taxon>Hyphomicrobiales</taxon>
        <taxon>Nitrobacteraceae</taxon>
        <taxon>Bradyrhizobium</taxon>
    </lineage>
</organism>
<feature type="transmembrane region" description="Helical" evidence="2">
    <location>
        <begin position="431"/>
        <end position="453"/>
    </location>
</feature>
<keyword evidence="2" id="KW-0812">Transmembrane</keyword>
<feature type="domain" description="Type VI secretion system component TssM1 N-terminal" evidence="5">
    <location>
        <begin position="184"/>
        <end position="439"/>
    </location>
</feature>
<keyword evidence="2" id="KW-0472">Membrane</keyword>
<dbReference type="InterPro" id="IPR010623">
    <property type="entry name" value="IcmF_C"/>
</dbReference>
<evidence type="ECO:0000259" key="3">
    <source>
        <dbReference type="Pfam" id="PF06744"/>
    </source>
</evidence>
<name>A0A5D3KBG6_9BRAD</name>
<dbReference type="InterPro" id="IPR027417">
    <property type="entry name" value="P-loop_NTPase"/>
</dbReference>
<dbReference type="Pfam" id="PF06761">
    <property type="entry name" value="IcmF-related"/>
    <property type="match status" value="1"/>
</dbReference>
<evidence type="ECO:0000313" key="6">
    <source>
        <dbReference type="EMBL" id="TYL89868.1"/>
    </source>
</evidence>
<reference evidence="6 7" key="1">
    <citation type="submission" date="2019-08" db="EMBL/GenBank/DDBJ databases">
        <title>Bradyrhizobium hipponensis sp. nov., a rhizobium isolated from a Lupinus angustifolius root nodule in Tunisia.</title>
        <authorList>
            <person name="Off K."/>
            <person name="Rejili M."/>
            <person name="Mars M."/>
            <person name="Brachmann A."/>
            <person name="Marin M."/>
        </authorList>
    </citation>
    <scope>NUCLEOTIDE SEQUENCE [LARGE SCALE GENOMIC DNA]</scope>
    <source>
        <strain evidence="6 7">CTAW71</strain>
    </source>
</reference>
<comment type="caution">
    <text evidence="6">The sequence shown here is derived from an EMBL/GenBank/DDBJ whole genome shotgun (WGS) entry which is preliminary data.</text>
</comment>
<dbReference type="AlphaFoldDB" id="A0A5D3KBG6"/>